<accession>A0A1H4KTM7</accession>
<dbReference type="RefSeq" id="WP_072948204.1">
    <property type="nucleotide sequence ID" value="NZ_FNSV01000005.1"/>
</dbReference>
<reference evidence="2" key="1">
    <citation type="submission" date="2016-10" db="EMBL/GenBank/DDBJ databases">
        <authorList>
            <person name="Varghese N."/>
            <person name="Submissions S."/>
        </authorList>
    </citation>
    <scope>NUCLEOTIDE SEQUENCE [LARGE SCALE GENOMIC DNA]</scope>
    <source>
        <strain evidence="2">DSM 44498</strain>
    </source>
</reference>
<dbReference type="Proteomes" id="UP000183561">
    <property type="component" value="Unassembled WGS sequence"/>
</dbReference>
<name>A0A1H4KTM7_9NOCA</name>
<dbReference type="AlphaFoldDB" id="A0A1H4KTM7"/>
<dbReference type="EMBL" id="FNSV01000005">
    <property type="protein sequence ID" value="SEB61871.1"/>
    <property type="molecule type" value="Genomic_DNA"/>
</dbReference>
<dbReference type="OrthoDB" id="4471063at2"/>
<evidence type="ECO:0000313" key="2">
    <source>
        <dbReference type="Proteomes" id="UP000183561"/>
    </source>
</evidence>
<sequence length="119" mass="13430">MTTEQLVRNTIVAGRVTADIASQSPRDIVAARFSFDLDDGKVDLDAIERIRERDFDDWVSAATRSGLFSPQEIEALARSWHADPRSLFEALLTDADDMTCKRYEIAWDSLDEADSLEYA</sequence>
<evidence type="ECO:0000313" key="1">
    <source>
        <dbReference type="EMBL" id="SEB61871.1"/>
    </source>
</evidence>
<keyword evidence="2" id="KW-1185">Reference proteome</keyword>
<gene>
    <name evidence="1" type="ORF">SAMN04490239_0895</name>
</gene>
<proteinExistence type="predicted"/>
<protein>
    <submittedName>
        <fullName evidence="1">Uncharacterized protein</fullName>
    </submittedName>
</protein>
<organism evidence="1 2">
    <name type="scientific">Rhodococcus koreensis</name>
    <dbReference type="NCBI Taxonomy" id="99653"/>
    <lineage>
        <taxon>Bacteria</taxon>
        <taxon>Bacillati</taxon>
        <taxon>Actinomycetota</taxon>
        <taxon>Actinomycetes</taxon>
        <taxon>Mycobacteriales</taxon>
        <taxon>Nocardiaceae</taxon>
        <taxon>Rhodococcus</taxon>
    </lineage>
</organism>